<reference evidence="9" key="2">
    <citation type="journal article" date="2024" name="Nature">
        <title>Anoxygenic phototroph of the Chloroflexota uses a type I reaction centre.</title>
        <authorList>
            <person name="Tsuji J.M."/>
            <person name="Shaw N.A."/>
            <person name="Nagashima S."/>
            <person name="Venkiteswaran J.J."/>
            <person name="Schiff S.L."/>
            <person name="Watanabe T."/>
            <person name="Fukui M."/>
            <person name="Hanada S."/>
            <person name="Tank M."/>
            <person name="Neufeld J.D."/>
        </authorList>
    </citation>
    <scope>NUCLEOTIDE SEQUENCE</scope>
    <source>
        <strain evidence="9">L227-S17</strain>
    </source>
</reference>
<evidence type="ECO:0000256" key="3">
    <source>
        <dbReference type="ARBA" id="ARBA00022840"/>
    </source>
</evidence>
<dbReference type="FunFam" id="3.40.50.300:FF:001278">
    <property type="entry name" value="Iron-sulfur cluster carrier protein"/>
    <property type="match status" value="1"/>
</dbReference>
<evidence type="ECO:0000256" key="2">
    <source>
        <dbReference type="ARBA" id="ARBA00022741"/>
    </source>
</evidence>
<dbReference type="EMBL" id="CP128399">
    <property type="protein sequence ID" value="WJW66005.1"/>
    <property type="molecule type" value="Genomic_DNA"/>
</dbReference>
<comment type="function">
    <text evidence="6">Binds and transfers iron-sulfur (Fe-S) clusters to target apoproteins. Can hydrolyze ATP.</text>
</comment>
<dbReference type="RefSeq" id="WP_341467890.1">
    <property type="nucleotide sequence ID" value="NZ_CP128399.1"/>
</dbReference>
<dbReference type="AlphaFoldDB" id="A0A8T7M3Q0"/>
<keyword evidence="3 6" id="KW-0067">ATP-binding</keyword>
<dbReference type="GO" id="GO:0016226">
    <property type="term" value="P:iron-sulfur cluster assembly"/>
    <property type="evidence" value="ECO:0007669"/>
    <property type="project" value="InterPro"/>
</dbReference>
<reference evidence="8 10" key="1">
    <citation type="submission" date="2020-06" db="EMBL/GenBank/DDBJ databases">
        <title>Anoxygenic phototrophic Chloroflexota member uses a Type I reaction center.</title>
        <authorList>
            <person name="Tsuji J.M."/>
            <person name="Shaw N.A."/>
            <person name="Nagashima S."/>
            <person name="Venkiteswaran J."/>
            <person name="Schiff S.L."/>
            <person name="Hanada S."/>
            <person name="Tank M."/>
            <person name="Neufeld J.D."/>
        </authorList>
    </citation>
    <scope>NUCLEOTIDE SEQUENCE [LARGE SCALE GENOMIC DNA]</scope>
    <source>
        <strain evidence="8">L227-S17</strain>
    </source>
</reference>
<proteinExistence type="inferred from homology"/>
<evidence type="ECO:0000313" key="10">
    <source>
        <dbReference type="Proteomes" id="UP000521676"/>
    </source>
</evidence>
<evidence type="ECO:0000256" key="6">
    <source>
        <dbReference type="HAMAP-Rule" id="MF_02040"/>
    </source>
</evidence>
<dbReference type="SUPFAM" id="SSF52540">
    <property type="entry name" value="P-loop containing nucleoside triphosphate hydrolases"/>
    <property type="match status" value="1"/>
</dbReference>
<evidence type="ECO:0000256" key="5">
    <source>
        <dbReference type="ARBA" id="ARBA00023014"/>
    </source>
</evidence>
<organism evidence="8 10">
    <name type="scientific">Candidatus Chlorohelix allophototropha</name>
    <dbReference type="NCBI Taxonomy" id="3003348"/>
    <lineage>
        <taxon>Bacteria</taxon>
        <taxon>Bacillati</taxon>
        <taxon>Chloroflexota</taxon>
        <taxon>Chloroflexia</taxon>
        <taxon>Candidatus Chloroheliales</taxon>
        <taxon>Candidatus Chloroheliaceae</taxon>
        <taxon>Candidatus Chlorohelix</taxon>
    </lineage>
</organism>
<keyword evidence="4 6" id="KW-0408">Iron</keyword>
<comment type="similarity">
    <text evidence="6">Belongs to the Mrp/NBP35 ATP-binding proteins family.</text>
</comment>
<feature type="binding site" evidence="6">
    <location>
        <begin position="111"/>
        <end position="118"/>
    </location>
    <ligand>
        <name>ATP</name>
        <dbReference type="ChEBI" id="CHEBI:30616"/>
    </ligand>
</feature>
<evidence type="ECO:0000313" key="9">
    <source>
        <dbReference type="EMBL" id="WJW66005.1"/>
    </source>
</evidence>
<dbReference type="GO" id="GO:0016887">
    <property type="term" value="F:ATP hydrolysis activity"/>
    <property type="evidence" value="ECO:0007669"/>
    <property type="project" value="UniProtKB-UniRule"/>
</dbReference>
<protein>
    <recommendedName>
        <fullName evidence="6">Iron-sulfur cluster carrier protein</fullName>
    </recommendedName>
</protein>
<dbReference type="PANTHER" id="PTHR42961">
    <property type="entry name" value="IRON-SULFUR PROTEIN NUBPL"/>
    <property type="match status" value="1"/>
</dbReference>
<keyword evidence="2 6" id="KW-0547">Nucleotide-binding</keyword>
<evidence type="ECO:0000256" key="4">
    <source>
        <dbReference type="ARBA" id="ARBA00023004"/>
    </source>
</evidence>
<dbReference type="EMBL" id="JACATZ010000001">
    <property type="protein sequence ID" value="NWJ46635.1"/>
    <property type="molecule type" value="Genomic_DNA"/>
</dbReference>
<comment type="subunit">
    <text evidence="6">Homodimer.</text>
</comment>
<keyword evidence="11" id="KW-1185">Reference proteome</keyword>
<dbReference type="Gene3D" id="3.30.300.130">
    <property type="entry name" value="Fe-S cluster assembly (FSCA)"/>
    <property type="match status" value="1"/>
</dbReference>
<dbReference type="GO" id="GO:0005524">
    <property type="term" value="F:ATP binding"/>
    <property type="evidence" value="ECO:0007669"/>
    <property type="project" value="UniProtKB-UniRule"/>
</dbReference>
<accession>A0A8T7M3Q0</accession>
<dbReference type="Pfam" id="PF10609">
    <property type="entry name" value="ParA"/>
    <property type="match status" value="1"/>
</dbReference>
<dbReference type="HAMAP" id="MF_02040">
    <property type="entry name" value="Mrp_NBP35"/>
    <property type="match status" value="1"/>
</dbReference>
<keyword evidence="5 6" id="KW-0411">Iron-sulfur</keyword>
<dbReference type="Proteomes" id="UP001431572">
    <property type="component" value="Chromosome 1"/>
</dbReference>
<dbReference type="InterPro" id="IPR027417">
    <property type="entry name" value="P-loop_NTPase"/>
</dbReference>
<keyword evidence="1 6" id="KW-0479">Metal-binding</keyword>
<dbReference type="Gene3D" id="3.40.50.300">
    <property type="entry name" value="P-loop containing nucleotide triphosphate hydrolases"/>
    <property type="match status" value="1"/>
</dbReference>
<dbReference type="GO" id="GO:0140663">
    <property type="term" value="F:ATP-dependent FeS chaperone activity"/>
    <property type="evidence" value="ECO:0007669"/>
    <property type="project" value="InterPro"/>
</dbReference>
<dbReference type="InterPro" id="IPR019591">
    <property type="entry name" value="Mrp/NBP35_ATP-bd"/>
</dbReference>
<dbReference type="GO" id="GO:0046872">
    <property type="term" value="F:metal ion binding"/>
    <property type="evidence" value="ECO:0007669"/>
    <property type="project" value="UniProtKB-KW"/>
</dbReference>
<evidence type="ECO:0000256" key="1">
    <source>
        <dbReference type="ARBA" id="ARBA00022723"/>
    </source>
</evidence>
<name>A0A8T7M3Q0_9CHLR</name>
<feature type="domain" description="MIP18 family-like" evidence="7">
    <location>
        <begin position="9"/>
        <end position="72"/>
    </location>
</feature>
<dbReference type="SUPFAM" id="SSF117916">
    <property type="entry name" value="Fe-S cluster assembly (FSCA) domain-like"/>
    <property type="match status" value="1"/>
</dbReference>
<dbReference type="InterPro" id="IPR002744">
    <property type="entry name" value="MIP18-like"/>
</dbReference>
<dbReference type="GO" id="GO:0051539">
    <property type="term" value="F:4 iron, 4 sulfur cluster binding"/>
    <property type="evidence" value="ECO:0007669"/>
    <property type="project" value="TreeGrafter"/>
</dbReference>
<dbReference type="Pfam" id="PF01883">
    <property type="entry name" value="FeS_assembly_P"/>
    <property type="match status" value="1"/>
</dbReference>
<dbReference type="CDD" id="cd02037">
    <property type="entry name" value="Mrp_NBP35"/>
    <property type="match status" value="1"/>
</dbReference>
<dbReference type="PANTHER" id="PTHR42961:SF2">
    <property type="entry name" value="IRON-SULFUR PROTEIN NUBPL"/>
    <property type="match status" value="1"/>
</dbReference>
<keyword evidence="6" id="KW-0378">Hydrolase</keyword>
<evidence type="ECO:0000313" key="8">
    <source>
        <dbReference type="EMBL" id="NWJ46635.1"/>
    </source>
</evidence>
<evidence type="ECO:0000259" key="7">
    <source>
        <dbReference type="Pfam" id="PF01883"/>
    </source>
</evidence>
<dbReference type="InterPro" id="IPR044304">
    <property type="entry name" value="NUBPL-like"/>
</dbReference>
<dbReference type="Proteomes" id="UP000521676">
    <property type="component" value="Unassembled WGS sequence"/>
</dbReference>
<sequence>MPIINDEIVLKALSTVQEPELGGDLVSRKMIRNLKIEGSNITFTIMLTTPACPLKDVMEKQSTAAIRSMVPDAGAIKINFDSDVRMNRQNPNGQQEQLLPMVKNIIAISSGKGGVGKSTVSVNLAVALAQDGARVGLLDADVYGPNIPMMMGSSEKPKQVSADKIGALEAHGVKMMSIGFLVPPGSSMTWRGPMVHGALQQLMREVEWGTLDYFIVDMPPGTGDAQLTMTQSVQLSGAVIVSTPQDVALGDAVRGIAMFQQMRVPILGIVENMSYFNCPHCGMRTEIFDHGKAEIEAKKRNIPFLGNIPIDTNIRIGGDNGVPIVVSEPDSAVAQAFKHAARQMAARISVLATRTLPVIKG</sequence>
<evidence type="ECO:0000313" key="11">
    <source>
        <dbReference type="Proteomes" id="UP001431572"/>
    </source>
</evidence>
<dbReference type="InterPro" id="IPR033756">
    <property type="entry name" value="YlxH/NBP35"/>
</dbReference>
<gene>
    <name evidence="8" type="ORF">HXX08_12210</name>
    <name evidence="9" type="ORF">OZ401_001787</name>
</gene>
<dbReference type="InterPro" id="IPR034904">
    <property type="entry name" value="FSCA_dom_sf"/>
</dbReference>